<sequence length="51" mass="5907">MRNPYLWYISSLCAARKLAYLHDMPSLSVLLQLQIALKSKVQRCRPFTPNA</sequence>
<reference evidence="1 2" key="1">
    <citation type="submission" date="2018-11" db="EMBL/GenBank/DDBJ databases">
        <title>Neisseria weixii sp. nov. isolated from the rectal contents of plateau pika (Ochotona cruzoniae).</title>
        <authorList>
            <person name="Zhang G."/>
        </authorList>
    </citation>
    <scope>NUCLEOTIDE SEQUENCE [LARGE SCALE GENOMIC DNA]</scope>
    <source>
        <strain evidence="1 2">10009</strain>
    </source>
</reference>
<keyword evidence="2" id="KW-1185">Reference proteome</keyword>
<proteinExistence type="predicted"/>
<evidence type="ECO:0000313" key="1">
    <source>
        <dbReference type="EMBL" id="RPD86759.1"/>
    </source>
</evidence>
<protein>
    <submittedName>
        <fullName evidence="1">Lipoprotein signal peptidase</fullName>
    </submittedName>
</protein>
<keyword evidence="1" id="KW-0449">Lipoprotein</keyword>
<name>A0A3N4N637_9NEIS</name>
<accession>A0A3N4N637</accession>
<dbReference type="AlphaFoldDB" id="A0A3N4N637"/>
<organism evidence="1 2">
    <name type="scientific">Neisseria weixii</name>
    <dbReference type="NCBI Taxonomy" id="1853276"/>
    <lineage>
        <taxon>Bacteria</taxon>
        <taxon>Pseudomonadati</taxon>
        <taxon>Pseudomonadota</taxon>
        <taxon>Betaproteobacteria</taxon>
        <taxon>Neisseriales</taxon>
        <taxon>Neisseriaceae</taxon>
        <taxon>Neisseria</taxon>
    </lineage>
</organism>
<dbReference type="Proteomes" id="UP000272412">
    <property type="component" value="Unassembled WGS sequence"/>
</dbReference>
<gene>
    <name evidence="1" type="ORF">EGK74_07555</name>
</gene>
<evidence type="ECO:0000313" key="2">
    <source>
        <dbReference type="Proteomes" id="UP000272412"/>
    </source>
</evidence>
<dbReference type="EMBL" id="RPFL01000018">
    <property type="protein sequence ID" value="RPD86759.1"/>
    <property type="molecule type" value="Genomic_DNA"/>
</dbReference>
<comment type="caution">
    <text evidence="1">The sequence shown here is derived from an EMBL/GenBank/DDBJ whole genome shotgun (WGS) entry which is preliminary data.</text>
</comment>